<feature type="signal peptide" evidence="3">
    <location>
        <begin position="1"/>
        <end position="26"/>
    </location>
</feature>
<keyword evidence="2" id="KW-1133">Transmembrane helix</keyword>
<feature type="compositionally biased region" description="Basic and acidic residues" evidence="1">
    <location>
        <begin position="214"/>
        <end position="228"/>
    </location>
</feature>
<dbReference type="EMBL" id="FN320553">
    <property type="protein sequence ID" value="CAX76279.1"/>
    <property type="molecule type" value="mRNA"/>
</dbReference>
<evidence type="ECO:0000256" key="1">
    <source>
        <dbReference type="SAM" id="MobiDB-lite"/>
    </source>
</evidence>
<sequence>MFKMRIINLVNISTVLLLINLLQTKSQVNVEQLVTVLEVNIKAQLKNKTTEVLVEWNPLYQDKSMPEYRKLLNETCKLFLPFVNEKVPQSTYGGECTNANFNEAPQDGSYSRVNAELRLIYKYSDNPQIQTDRLQDDLNDREEFITSESSFVAYNPKFTVKIEKLFIPISELQTTPPPTTAKNDASKKDDDDNGGEDSKAPIDTSAMTASGNKGKKDDDDNGGEDSKAPIDTSAMTASGNKGKKDDDDNGGEDSKAPIDTSAMTASGNKGKKDDDDNGGEDSKAPIDTSAMTASGNKDERSTWTIIGIITLVVLIFVVIGGGITVFVKRC</sequence>
<evidence type="ECO:0000313" key="4">
    <source>
        <dbReference type="EMBL" id="CAX76279.1"/>
    </source>
</evidence>
<feature type="transmembrane region" description="Helical" evidence="2">
    <location>
        <begin position="303"/>
        <end position="327"/>
    </location>
</feature>
<evidence type="ECO:0000256" key="3">
    <source>
        <dbReference type="SAM" id="SignalP"/>
    </source>
</evidence>
<keyword evidence="2" id="KW-0472">Membrane</keyword>
<protein>
    <recommendedName>
        <fullName evidence="5">Egg protein CP1531</fullName>
    </recommendedName>
</protein>
<proteinExistence type="evidence at transcript level"/>
<keyword evidence="3" id="KW-0732">Signal</keyword>
<accession>C1LNK1</accession>
<feature type="compositionally biased region" description="Basic and acidic residues" evidence="1">
    <location>
        <begin position="184"/>
        <end position="200"/>
    </location>
</feature>
<feature type="chain" id="PRO_5007646911" description="Egg protein CP1531" evidence="3">
    <location>
        <begin position="27"/>
        <end position="330"/>
    </location>
</feature>
<feature type="compositionally biased region" description="Basic and acidic residues" evidence="1">
    <location>
        <begin position="242"/>
        <end position="256"/>
    </location>
</feature>
<organism evidence="4">
    <name type="scientific">Schistosoma japonicum</name>
    <name type="common">Blood fluke</name>
    <dbReference type="NCBI Taxonomy" id="6182"/>
    <lineage>
        <taxon>Eukaryota</taxon>
        <taxon>Metazoa</taxon>
        <taxon>Spiralia</taxon>
        <taxon>Lophotrochozoa</taxon>
        <taxon>Platyhelminthes</taxon>
        <taxon>Trematoda</taxon>
        <taxon>Digenea</taxon>
        <taxon>Strigeidida</taxon>
        <taxon>Schistosomatoidea</taxon>
        <taxon>Schistosomatidae</taxon>
        <taxon>Schistosoma</taxon>
    </lineage>
</organism>
<dbReference type="EMBL" id="FN320552">
    <property type="protein sequence ID" value="CAX76278.1"/>
    <property type="molecule type" value="mRNA"/>
</dbReference>
<evidence type="ECO:0000256" key="2">
    <source>
        <dbReference type="SAM" id="Phobius"/>
    </source>
</evidence>
<evidence type="ECO:0008006" key="5">
    <source>
        <dbReference type="Google" id="ProtNLM"/>
    </source>
</evidence>
<reference evidence="4" key="2">
    <citation type="submission" date="2009-03" db="EMBL/GenBank/DDBJ databases">
        <authorList>
            <person name="Gang L."/>
        </authorList>
    </citation>
    <scope>NUCLEOTIDE SEQUENCE</scope>
    <source>
        <strain evidence="4">Anhui</strain>
    </source>
</reference>
<feature type="region of interest" description="Disordered" evidence="1">
    <location>
        <begin position="172"/>
        <end position="298"/>
    </location>
</feature>
<keyword evidence="2" id="KW-0812">Transmembrane</keyword>
<reference evidence="4" key="1">
    <citation type="journal article" date="2009" name="Nature">
        <title>The Schistosoma japonicum genome reveals features of host-parasite interplay.</title>
        <authorList>
            <person name="Liu F."/>
            <person name="Zhou Y."/>
            <person name="Wang Z.Q."/>
            <person name="Lu G."/>
            <person name="Zheng H."/>
            <person name="Brindley P.J."/>
            <person name="McManus D.P."/>
            <person name="Blair D."/>
            <person name="Zhang Q.H."/>
            <person name="Zhong Y."/>
            <person name="Wang S."/>
            <person name="Han Z.G."/>
            <person name="Chen Z."/>
        </authorList>
    </citation>
    <scope>NUCLEOTIDE SEQUENCE</scope>
    <source>
        <strain evidence="4">Anhui</strain>
    </source>
</reference>
<feature type="compositionally biased region" description="Basic and acidic residues" evidence="1">
    <location>
        <begin position="270"/>
        <end position="284"/>
    </location>
</feature>
<name>C1LNK1_SCHJA</name>
<dbReference type="AlphaFoldDB" id="C1LNK1"/>